<dbReference type="Proteomes" id="UP000634529">
    <property type="component" value="Unassembled WGS sequence"/>
</dbReference>
<comment type="caution">
    <text evidence="2">The sequence shown here is derived from an EMBL/GenBank/DDBJ whole genome shotgun (WGS) entry which is preliminary data.</text>
</comment>
<sequence length="303" mass="34870">MRNDILPLNFSIQHLSQDEDVSGILAVYRSQFEDDWQSTLNWDLLLVVVGSHSNYQAWTPVYLEGKSKCRIVLLHLTVDDLLSGDVMEHEEMKHWLLYASVEFDRDGETEQYLRDFLKKWDSYQEQRILAKFSAFVRAYVELKRCVGSGAYLDAFSAAEQALLELARLSIIEHGQIPSASLWQHVRLLDLGVHKLYEELVMSAETLHKRVELVLLACEFIISTRIYVYLNPLVRILQGSHNGMNLLELCEHPELICIANDMPVLLEKLVSRGSIALSLVEMNNTFSSIGAVPYYRWIDERTHA</sequence>
<gene>
    <name evidence="2" type="ORF">IFO66_23560</name>
</gene>
<reference evidence="2 3" key="1">
    <citation type="submission" date="2020-09" db="EMBL/GenBank/DDBJ databases">
        <title>Paenibacillus sp. CAU 1523 isolated from sand of Haeundae Beach.</title>
        <authorList>
            <person name="Kim W."/>
        </authorList>
    </citation>
    <scope>NUCLEOTIDE SEQUENCE [LARGE SCALE GENOMIC DNA]</scope>
    <source>
        <strain evidence="2 3">CAU 1523</strain>
    </source>
</reference>
<evidence type="ECO:0000313" key="3">
    <source>
        <dbReference type="Proteomes" id="UP000634529"/>
    </source>
</evidence>
<feature type="domain" description="YgxA-like substrate binding" evidence="1">
    <location>
        <begin position="127"/>
        <end position="223"/>
    </location>
</feature>
<dbReference type="Pfam" id="PF22339">
    <property type="entry name" value="YgxA-like_sub_bind"/>
    <property type="match status" value="1"/>
</dbReference>
<proteinExistence type="predicted"/>
<dbReference type="RefSeq" id="WP_192027455.1">
    <property type="nucleotide sequence ID" value="NZ_JACYTN010000048.1"/>
</dbReference>
<evidence type="ECO:0000259" key="1">
    <source>
        <dbReference type="Pfam" id="PF22339"/>
    </source>
</evidence>
<keyword evidence="3" id="KW-1185">Reference proteome</keyword>
<name>A0ABR9B4M2_9BACL</name>
<accession>A0ABR9B4M2</accession>
<dbReference type="EMBL" id="JACYTN010000048">
    <property type="protein sequence ID" value="MBD8501254.1"/>
    <property type="molecule type" value="Genomic_DNA"/>
</dbReference>
<dbReference type="InterPro" id="IPR054515">
    <property type="entry name" value="YgxA-like_substrate-bd"/>
</dbReference>
<protein>
    <recommendedName>
        <fullName evidence="1">YgxA-like substrate binding domain-containing protein</fullName>
    </recommendedName>
</protein>
<dbReference type="Gene3D" id="3.30.460.10">
    <property type="entry name" value="Beta Polymerase, domain 2"/>
    <property type="match status" value="1"/>
</dbReference>
<dbReference type="InterPro" id="IPR043519">
    <property type="entry name" value="NT_sf"/>
</dbReference>
<dbReference type="Gene3D" id="1.20.120.330">
    <property type="entry name" value="Nucleotidyltransferases domain 2"/>
    <property type="match status" value="1"/>
</dbReference>
<organism evidence="2 3">
    <name type="scientific">Paenibacillus arenosi</name>
    <dbReference type="NCBI Taxonomy" id="2774142"/>
    <lineage>
        <taxon>Bacteria</taxon>
        <taxon>Bacillati</taxon>
        <taxon>Bacillota</taxon>
        <taxon>Bacilli</taxon>
        <taxon>Bacillales</taxon>
        <taxon>Paenibacillaceae</taxon>
        <taxon>Paenibacillus</taxon>
    </lineage>
</organism>
<evidence type="ECO:0000313" key="2">
    <source>
        <dbReference type="EMBL" id="MBD8501254.1"/>
    </source>
</evidence>